<organism evidence="2 3">
    <name type="scientific">Streptomyces albipurpureus</name>
    <dbReference type="NCBI Taxonomy" id="2897419"/>
    <lineage>
        <taxon>Bacteria</taxon>
        <taxon>Bacillati</taxon>
        <taxon>Actinomycetota</taxon>
        <taxon>Actinomycetes</taxon>
        <taxon>Kitasatosporales</taxon>
        <taxon>Streptomycetaceae</taxon>
        <taxon>Streptomyces</taxon>
    </lineage>
</organism>
<keyword evidence="2" id="KW-0012">Acyltransferase</keyword>
<comment type="caution">
    <text evidence="2">The sequence shown here is derived from an EMBL/GenBank/DDBJ whole genome shotgun (WGS) entry which is preliminary data.</text>
</comment>
<evidence type="ECO:0000313" key="3">
    <source>
        <dbReference type="Proteomes" id="UP001431429"/>
    </source>
</evidence>
<dbReference type="EMBL" id="JAMQAW010000046">
    <property type="protein sequence ID" value="MCM2392754.1"/>
    <property type="molecule type" value="Genomic_DNA"/>
</dbReference>
<dbReference type="CDD" id="cd04301">
    <property type="entry name" value="NAT_SF"/>
    <property type="match status" value="1"/>
</dbReference>
<feature type="domain" description="N-acetyltransferase" evidence="1">
    <location>
        <begin position="15"/>
        <end position="155"/>
    </location>
</feature>
<evidence type="ECO:0000259" key="1">
    <source>
        <dbReference type="PROSITE" id="PS51186"/>
    </source>
</evidence>
<dbReference type="Pfam" id="PF00583">
    <property type="entry name" value="Acetyltransf_1"/>
    <property type="match status" value="1"/>
</dbReference>
<dbReference type="Proteomes" id="UP001431429">
    <property type="component" value="Unassembled WGS sequence"/>
</dbReference>
<dbReference type="GO" id="GO:0016746">
    <property type="term" value="F:acyltransferase activity"/>
    <property type="evidence" value="ECO:0007669"/>
    <property type="project" value="UniProtKB-KW"/>
</dbReference>
<dbReference type="SUPFAM" id="SSF55729">
    <property type="entry name" value="Acyl-CoA N-acyltransferases (Nat)"/>
    <property type="match status" value="1"/>
</dbReference>
<accession>A0ABT0UXR8</accession>
<name>A0ABT0UXR8_9ACTN</name>
<gene>
    <name evidence="2" type="ORF">NBG84_31465</name>
</gene>
<dbReference type="Gene3D" id="3.40.630.30">
    <property type="match status" value="1"/>
</dbReference>
<dbReference type="InterPro" id="IPR016181">
    <property type="entry name" value="Acyl_CoA_acyltransferase"/>
</dbReference>
<proteinExistence type="predicted"/>
<keyword evidence="3" id="KW-1185">Reference proteome</keyword>
<keyword evidence="2" id="KW-0808">Transferase</keyword>
<dbReference type="EC" id="2.3.1.-" evidence="2"/>
<sequence length="167" mass="17367">MTTALPRPAVQSAHSSARQANHLDAVALHTLSQQFFPCGALRERTLGRYSADAADFFVADLPRGALAGCLGLRDYPDEPTGPSGVLYNFCVAPTSQGQGVGSGLLRAALAHASARSLRAVFTATTGGGALFLRHGFTPVDPGLAPRAWVGALDPRRGSTVLARILST</sequence>
<reference evidence="2" key="1">
    <citation type="submission" date="2022-06" db="EMBL/GenBank/DDBJ databases">
        <title>Genome public.</title>
        <authorList>
            <person name="Sun Q."/>
        </authorList>
    </citation>
    <scope>NUCLEOTIDE SEQUENCE</scope>
    <source>
        <strain evidence="2">CWNU-1</strain>
    </source>
</reference>
<dbReference type="PROSITE" id="PS51186">
    <property type="entry name" value="GNAT"/>
    <property type="match status" value="1"/>
</dbReference>
<protein>
    <submittedName>
        <fullName evidence="2">GNAT family N-acetyltransferase</fullName>
        <ecNumber evidence="2">2.3.1.-</ecNumber>
    </submittedName>
</protein>
<dbReference type="RefSeq" id="WP_250923079.1">
    <property type="nucleotide sequence ID" value="NZ_JAMQAW010000046.1"/>
</dbReference>
<dbReference type="InterPro" id="IPR000182">
    <property type="entry name" value="GNAT_dom"/>
</dbReference>
<evidence type="ECO:0000313" key="2">
    <source>
        <dbReference type="EMBL" id="MCM2392754.1"/>
    </source>
</evidence>